<dbReference type="Gene3D" id="1.20.1250.20">
    <property type="entry name" value="MFS general substrate transporter like domains"/>
    <property type="match status" value="1"/>
</dbReference>
<feature type="transmembrane region" description="Helical" evidence="8">
    <location>
        <begin position="304"/>
        <end position="323"/>
    </location>
</feature>
<feature type="transmembrane region" description="Helical" evidence="8">
    <location>
        <begin position="364"/>
        <end position="383"/>
    </location>
</feature>
<dbReference type="GO" id="GO:0005886">
    <property type="term" value="C:plasma membrane"/>
    <property type="evidence" value="ECO:0007669"/>
    <property type="project" value="UniProtKB-SubCell"/>
</dbReference>
<dbReference type="EMBL" id="MEIA01000008">
    <property type="protein sequence ID" value="OJF15881.1"/>
    <property type="molecule type" value="Genomic_DNA"/>
</dbReference>
<accession>A0A1K0FSX9</accession>
<feature type="transmembrane region" description="Helical" evidence="8">
    <location>
        <begin position="89"/>
        <end position="110"/>
    </location>
</feature>
<feature type="transmembrane region" description="Helical" evidence="8">
    <location>
        <begin position="273"/>
        <end position="297"/>
    </location>
</feature>
<evidence type="ECO:0000313" key="9">
    <source>
        <dbReference type="EMBL" id="OJF15881.1"/>
    </source>
</evidence>
<comment type="caution">
    <text evidence="9">The sequence shown here is derived from an EMBL/GenBank/DDBJ whole genome shotgun (WGS) entry which is preliminary data.</text>
</comment>
<sequence length="509" mass="50713">MGAAVPETATVPPERADPRRARLLVTVWAGQLVSLVGSSLTAFVLGVWVYQRTGSVSQFAMIFLASTLPAILAAPFAGVLADRWDRRRLMLGADAVAALATGAVAVLYAAGLLAVWHVYVTTAVGAAAGVLHQISYASLTPRLVGKRHLARFNGMMQAGRAVQIAAPLLAGALVASIGVGGVIALDLGTFAVAAATLLVVRMPPEVTRPAGAGGAGTAAGPPGPAWRQAAAGWRHLRERPGLPALLVVFGLYNALFALAGVLVQPLILSFAPAATLGALMFAGGAGLFAGSLVMSAWGGPRRRVTGVHAGLAAGGVALALHSLAPSPWLIAVVAPAFLFTLPIINTAAMTLLQTKVESAVLGRVMAAARVVGDAAVPLAYVAAGPLADRVAEPLMRDGGALATGPGALLGTGPGRGIALIFAVTGVAMLALAAVAYAVPSLRRVDDLPDAQDLDAAPLAATAPDAVPLAATAPEAGPLAATAPDAGPPGGKAASAAGTSKESTVREGVG</sequence>
<evidence type="ECO:0000256" key="4">
    <source>
        <dbReference type="ARBA" id="ARBA00022692"/>
    </source>
</evidence>
<feature type="region of interest" description="Disordered" evidence="7">
    <location>
        <begin position="470"/>
        <end position="509"/>
    </location>
</feature>
<keyword evidence="6 8" id="KW-0472">Membrane</keyword>
<organism evidence="9 10">
    <name type="scientific">Couchioplanes caeruleus subsp. caeruleus</name>
    <dbReference type="NCBI Taxonomy" id="56427"/>
    <lineage>
        <taxon>Bacteria</taxon>
        <taxon>Bacillati</taxon>
        <taxon>Actinomycetota</taxon>
        <taxon>Actinomycetes</taxon>
        <taxon>Micromonosporales</taxon>
        <taxon>Micromonosporaceae</taxon>
        <taxon>Couchioplanes</taxon>
    </lineage>
</organism>
<evidence type="ECO:0000256" key="2">
    <source>
        <dbReference type="ARBA" id="ARBA00022448"/>
    </source>
</evidence>
<feature type="transmembrane region" description="Helical" evidence="8">
    <location>
        <begin position="244"/>
        <end position="267"/>
    </location>
</feature>
<protein>
    <submittedName>
        <fullName evidence="9">MFS transporter</fullName>
    </submittedName>
</protein>
<dbReference type="Pfam" id="PF07690">
    <property type="entry name" value="MFS_1"/>
    <property type="match status" value="1"/>
</dbReference>
<feature type="transmembrane region" description="Helical" evidence="8">
    <location>
        <begin position="417"/>
        <end position="438"/>
    </location>
</feature>
<keyword evidence="10" id="KW-1185">Reference proteome</keyword>
<feature type="compositionally biased region" description="Low complexity" evidence="7">
    <location>
        <begin position="470"/>
        <end position="497"/>
    </location>
</feature>
<feature type="transmembrane region" description="Helical" evidence="8">
    <location>
        <begin position="329"/>
        <end position="352"/>
    </location>
</feature>
<dbReference type="AlphaFoldDB" id="A0A1K0FSX9"/>
<evidence type="ECO:0000256" key="6">
    <source>
        <dbReference type="ARBA" id="ARBA00023136"/>
    </source>
</evidence>
<comment type="subcellular location">
    <subcellularLocation>
        <location evidence="1">Cell membrane</location>
        <topology evidence="1">Multi-pass membrane protein</topology>
    </subcellularLocation>
</comment>
<dbReference type="InterPro" id="IPR011701">
    <property type="entry name" value="MFS"/>
</dbReference>
<evidence type="ECO:0000256" key="8">
    <source>
        <dbReference type="SAM" id="Phobius"/>
    </source>
</evidence>
<feature type="transmembrane region" description="Helical" evidence="8">
    <location>
        <begin position="23"/>
        <end position="50"/>
    </location>
</feature>
<keyword evidence="4 8" id="KW-0812">Transmembrane</keyword>
<gene>
    <name evidence="9" type="ORF">BG844_02130</name>
</gene>
<evidence type="ECO:0000256" key="1">
    <source>
        <dbReference type="ARBA" id="ARBA00004651"/>
    </source>
</evidence>
<dbReference type="SUPFAM" id="SSF103473">
    <property type="entry name" value="MFS general substrate transporter"/>
    <property type="match status" value="1"/>
</dbReference>
<dbReference type="Proteomes" id="UP000182486">
    <property type="component" value="Unassembled WGS sequence"/>
</dbReference>
<evidence type="ECO:0000256" key="5">
    <source>
        <dbReference type="ARBA" id="ARBA00022989"/>
    </source>
</evidence>
<dbReference type="PANTHER" id="PTHR43266">
    <property type="entry name" value="MACROLIDE-EFFLUX PROTEIN"/>
    <property type="match status" value="1"/>
</dbReference>
<dbReference type="PANTHER" id="PTHR43266:SF2">
    <property type="entry name" value="MAJOR FACILITATOR SUPERFAMILY (MFS) PROFILE DOMAIN-CONTAINING PROTEIN"/>
    <property type="match status" value="1"/>
</dbReference>
<name>A0A1K0FSX9_9ACTN</name>
<feature type="transmembrane region" description="Helical" evidence="8">
    <location>
        <begin position="158"/>
        <end position="177"/>
    </location>
</feature>
<dbReference type="InterPro" id="IPR036259">
    <property type="entry name" value="MFS_trans_sf"/>
</dbReference>
<proteinExistence type="predicted"/>
<feature type="transmembrane region" description="Helical" evidence="8">
    <location>
        <begin position="56"/>
        <end position="77"/>
    </location>
</feature>
<evidence type="ECO:0000256" key="7">
    <source>
        <dbReference type="SAM" id="MobiDB-lite"/>
    </source>
</evidence>
<keyword evidence="3" id="KW-1003">Cell membrane</keyword>
<keyword evidence="5 8" id="KW-1133">Transmembrane helix</keyword>
<reference evidence="9 10" key="1">
    <citation type="submission" date="2016-09" db="EMBL/GenBank/DDBJ databases">
        <title>Couchioplanes caeruleus draft genome sequence.</title>
        <authorList>
            <person name="Sheehan J."/>
            <person name="Caffrey P."/>
        </authorList>
    </citation>
    <scope>NUCLEOTIDE SEQUENCE [LARGE SCALE GENOMIC DNA]</scope>
    <source>
        <strain evidence="9 10">DSM 43634</strain>
    </source>
</reference>
<dbReference type="GO" id="GO:0022857">
    <property type="term" value="F:transmembrane transporter activity"/>
    <property type="evidence" value="ECO:0007669"/>
    <property type="project" value="InterPro"/>
</dbReference>
<keyword evidence="2" id="KW-0813">Transport</keyword>
<evidence type="ECO:0000256" key="3">
    <source>
        <dbReference type="ARBA" id="ARBA00022475"/>
    </source>
</evidence>
<dbReference type="CDD" id="cd06173">
    <property type="entry name" value="MFS_MefA_like"/>
    <property type="match status" value="1"/>
</dbReference>
<evidence type="ECO:0000313" key="10">
    <source>
        <dbReference type="Proteomes" id="UP000182486"/>
    </source>
</evidence>